<dbReference type="GO" id="GO:0005829">
    <property type="term" value="C:cytosol"/>
    <property type="evidence" value="ECO:0007669"/>
    <property type="project" value="TreeGrafter"/>
</dbReference>
<dbReference type="Pfam" id="PF13432">
    <property type="entry name" value="TPR_16"/>
    <property type="match status" value="2"/>
</dbReference>
<dbReference type="InterPro" id="IPR001789">
    <property type="entry name" value="Sig_transdc_resp-reg_receiver"/>
</dbReference>
<dbReference type="InterPro" id="IPR011990">
    <property type="entry name" value="TPR-like_helical_dom_sf"/>
</dbReference>
<gene>
    <name evidence="10" type="ORF">HH212_22145</name>
</gene>
<dbReference type="GO" id="GO:0000976">
    <property type="term" value="F:transcription cis-regulatory region binding"/>
    <property type="evidence" value="ECO:0007669"/>
    <property type="project" value="TreeGrafter"/>
</dbReference>
<dbReference type="GO" id="GO:0032993">
    <property type="term" value="C:protein-DNA complex"/>
    <property type="evidence" value="ECO:0007669"/>
    <property type="project" value="TreeGrafter"/>
</dbReference>
<evidence type="ECO:0000313" key="10">
    <source>
        <dbReference type="EMBL" id="QJE02389.1"/>
    </source>
</evidence>
<reference evidence="10 11" key="1">
    <citation type="submission" date="2020-04" db="EMBL/GenBank/DDBJ databases">
        <title>Genome sequencing of novel species.</title>
        <authorList>
            <person name="Heo J."/>
            <person name="Kim S.-J."/>
            <person name="Kim J.-S."/>
            <person name="Hong S.-B."/>
            <person name="Kwon S.-W."/>
        </authorList>
    </citation>
    <scope>NUCLEOTIDE SEQUENCE [LARGE SCALE GENOMIC DNA]</scope>
    <source>
        <strain evidence="10 11">GN2-R2</strain>
    </source>
</reference>
<dbReference type="SUPFAM" id="SSF52172">
    <property type="entry name" value="CheY-like"/>
    <property type="match status" value="1"/>
</dbReference>
<evidence type="ECO:0000256" key="8">
    <source>
        <dbReference type="SAM" id="MobiDB-lite"/>
    </source>
</evidence>
<dbReference type="GO" id="GO:0000156">
    <property type="term" value="F:phosphorelay response regulator activity"/>
    <property type="evidence" value="ECO:0007669"/>
    <property type="project" value="TreeGrafter"/>
</dbReference>
<evidence type="ECO:0000256" key="4">
    <source>
        <dbReference type="ARBA" id="ARBA00023125"/>
    </source>
</evidence>
<dbReference type="SMART" id="SM00448">
    <property type="entry name" value="REC"/>
    <property type="match status" value="1"/>
</dbReference>
<dbReference type="Proteomes" id="UP000502415">
    <property type="component" value="Chromosome"/>
</dbReference>
<keyword evidence="1" id="KW-0597">Phosphoprotein</keyword>
<feature type="domain" description="Response regulatory" evidence="9">
    <location>
        <begin position="32"/>
        <end position="159"/>
    </location>
</feature>
<dbReference type="SUPFAM" id="SSF48452">
    <property type="entry name" value="TPR-like"/>
    <property type="match status" value="1"/>
</dbReference>
<dbReference type="PANTHER" id="PTHR48111">
    <property type="entry name" value="REGULATOR OF RPOS"/>
    <property type="match status" value="1"/>
</dbReference>
<dbReference type="Pfam" id="PF00072">
    <property type="entry name" value="Response_reg"/>
    <property type="match status" value="1"/>
</dbReference>
<evidence type="ECO:0000256" key="3">
    <source>
        <dbReference type="ARBA" id="ARBA00023015"/>
    </source>
</evidence>
<dbReference type="PROSITE" id="PS50110">
    <property type="entry name" value="RESPONSE_REGULATORY"/>
    <property type="match status" value="1"/>
</dbReference>
<dbReference type="Gene3D" id="3.40.50.2300">
    <property type="match status" value="1"/>
</dbReference>
<accession>A0A7Z2W037</accession>
<evidence type="ECO:0000259" key="9">
    <source>
        <dbReference type="PROSITE" id="PS50110"/>
    </source>
</evidence>
<dbReference type="RefSeq" id="WP_170204476.1">
    <property type="nucleotide sequence ID" value="NZ_CP051685.1"/>
</dbReference>
<feature type="repeat" description="TPR" evidence="7">
    <location>
        <begin position="263"/>
        <end position="296"/>
    </location>
</feature>
<evidence type="ECO:0000256" key="7">
    <source>
        <dbReference type="PROSITE-ProRule" id="PRU00339"/>
    </source>
</evidence>
<proteinExistence type="predicted"/>
<feature type="compositionally biased region" description="Low complexity" evidence="8">
    <location>
        <begin position="8"/>
        <end position="29"/>
    </location>
</feature>
<evidence type="ECO:0000256" key="1">
    <source>
        <dbReference type="ARBA" id="ARBA00022553"/>
    </source>
</evidence>
<organism evidence="10 11">
    <name type="scientific">Massilia forsythiae</name>
    <dbReference type="NCBI Taxonomy" id="2728020"/>
    <lineage>
        <taxon>Bacteria</taxon>
        <taxon>Pseudomonadati</taxon>
        <taxon>Pseudomonadota</taxon>
        <taxon>Betaproteobacteria</taxon>
        <taxon>Burkholderiales</taxon>
        <taxon>Oxalobacteraceae</taxon>
        <taxon>Telluria group</taxon>
        <taxon>Massilia</taxon>
    </lineage>
</organism>
<evidence type="ECO:0000256" key="6">
    <source>
        <dbReference type="PROSITE-ProRule" id="PRU00169"/>
    </source>
</evidence>
<comment type="caution">
    <text evidence="6">Lacks conserved residue(s) required for the propagation of feature annotation.</text>
</comment>
<sequence length="579" mass="61185">MPGTTPTQSASTGPAGSPSGSQSASQPSSQLTVLVVDPNPGMRANLQNMLAASGIHRIEFAVNAGGAVKALARKGYDIVLCEYSLGSSNDSSGGAGQDGQQLLEDLRHHKLIAPWTIFIMLTAEGARDRVLGAAELAPTDYILKPFTPQVLNERIGRALARRAALLPAWQQAAQGDARAAIATCIAAAKSAPRYAVDFARLRAELHLALGESAHAEAVYRQVLAARPLGWARLGLARTLLDRQRADDALALLTALVADNPRLMAAYDLLARCHAARGEHAQARKALEEAVAISPHMVRRLRRLGRAALDDGDMPAAEKAFRQVVTRSRHSTFRNPEDHVDLVRALVGKGDVAAAGAVVRDLERSLRGSPETTACRAIAGAMLHEAAGETAAAAAALRQAVDAVRGGGKLSGAMRVGLARACLAQQLDEEASALMLAALHGNAADDDDDDDRAALSARQAEDLFVQAGRPDLADGMHRQLRAQARILLGLADEKRNMGDVRGAVQTLLEALRLAPTDLQVTLALVGGILRQVMEMGWDDALAALAAEQLAQLRALDATHPRLQALEAELAAARRKYGIGV</sequence>
<dbReference type="EMBL" id="CP051685">
    <property type="protein sequence ID" value="QJE02389.1"/>
    <property type="molecule type" value="Genomic_DNA"/>
</dbReference>
<protein>
    <submittedName>
        <fullName evidence="10">Response regulator</fullName>
    </submittedName>
</protein>
<dbReference type="InterPro" id="IPR011006">
    <property type="entry name" value="CheY-like_superfamily"/>
</dbReference>
<feature type="region of interest" description="Disordered" evidence="8">
    <location>
        <begin position="1"/>
        <end position="30"/>
    </location>
</feature>
<dbReference type="InterPro" id="IPR019734">
    <property type="entry name" value="TPR_rpt"/>
</dbReference>
<dbReference type="AlphaFoldDB" id="A0A7Z2W037"/>
<dbReference type="PROSITE" id="PS50005">
    <property type="entry name" value="TPR"/>
    <property type="match status" value="1"/>
</dbReference>
<dbReference type="Gene3D" id="1.25.40.10">
    <property type="entry name" value="Tetratricopeptide repeat domain"/>
    <property type="match status" value="1"/>
</dbReference>
<dbReference type="CDD" id="cd17589">
    <property type="entry name" value="REC_TPR"/>
    <property type="match status" value="1"/>
</dbReference>
<name>A0A7Z2W037_9BURK</name>
<keyword evidence="11" id="KW-1185">Reference proteome</keyword>
<keyword evidence="7" id="KW-0802">TPR repeat</keyword>
<dbReference type="GO" id="GO:0006355">
    <property type="term" value="P:regulation of DNA-templated transcription"/>
    <property type="evidence" value="ECO:0007669"/>
    <property type="project" value="TreeGrafter"/>
</dbReference>
<dbReference type="SMART" id="SM00028">
    <property type="entry name" value="TPR"/>
    <property type="match status" value="4"/>
</dbReference>
<evidence type="ECO:0000313" key="11">
    <source>
        <dbReference type="Proteomes" id="UP000502415"/>
    </source>
</evidence>
<keyword evidence="2" id="KW-0902">Two-component regulatory system</keyword>
<keyword evidence="5" id="KW-0804">Transcription</keyword>
<evidence type="ECO:0000256" key="2">
    <source>
        <dbReference type="ARBA" id="ARBA00023012"/>
    </source>
</evidence>
<dbReference type="PANTHER" id="PTHR48111:SF4">
    <property type="entry name" value="DNA-BINDING DUAL TRANSCRIPTIONAL REGULATOR OMPR"/>
    <property type="match status" value="1"/>
</dbReference>
<dbReference type="InterPro" id="IPR039420">
    <property type="entry name" value="WalR-like"/>
</dbReference>
<keyword evidence="3" id="KW-0805">Transcription regulation</keyword>
<keyword evidence="4" id="KW-0238">DNA-binding</keyword>
<dbReference type="KEGG" id="mfy:HH212_22145"/>
<evidence type="ECO:0000256" key="5">
    <source>
        <dbReference type="ARBA" id="ARBA00023163"/>
    </source>
</evidence>